<keyword evidence="6 10" id="KW-0592">Phosphate transport</keyword>
<feature type="chain" id="PRO_5044993351" description="Phosphate-binding protein" evidence="10">
    <location>
        <begin position="22"/>
        <end position="330"/>
    </location>
</feature>
<keyword evidence="5 10" id="KW-0813">Transport</keyword>
<evidence type="ECO:0000256" key="3">
    <source>
        <dbReference type="ARBA" id="ARBA00008725"/>
    </source>
</evidence>
<comment type="subcellular location">
    <subcellularLocation>
        <location evidence="2 10">Cell membrane</location>
        <topology evidence="2 10">Lipid-anchor</topology>
    </subcellularLocation>
</comment>
<dbReference type="PANTHER" id="PTHR30570:SF1">
    <property type="entry name" value="PHOSPHATE-BINDING PROTEIN PSTS"/>
    <property type="match status" value="1"/>
</dbReference>
<evidence type="ECO:0000313" key="14">
    <source>
        <dbReference type="Proteomes" id="UP001519293"/>
    </source>
</evidence>
<protein>
    <recommendedName>
        <fullName evidence="10">Phosphate-binding protein</fullName>
    </recommendedName>
</protein>
<dbReference type="EMBL" id="JAGIKZ010000011">
    <property type="protein sequence ID" value="MBP2241630.1"/>
    <property type="molecule type" value="Genomic_DNA"/>
</dbReference>
<keyword evidence="10" id="KW-1003">Cell membrane</keyword>
<dbReference type="InterPro" id="IPR011862">
    <property type="entry name" value="Phos-bd"/>
</dbReference>
<evidence type="ECO:0000256" key="10">
    <source>
        <dbReference type="RuleBase" id="RU367119"/>
    </source>
</evidence>
<feature type="signal peptide" evidence="10">
    <location>
        <begin position="1"/>
        <end position="21"/>
    </location>
</feature>
<evidence type="ECO:0000256" key="5">
    <source>
        <dbReference type="ARBA" id="ARBA00022448"/>
    </source>
</evidence>
<accession>A0ABS4RFF7</accession>
<comment type="caution">
    <text evidence="13">The sequence shown here is derived from an EMBL/GenBank/DDBJ whole genome shotgun (WGS) entry which is preliminary data.</text>
</comment>
<proteinExistence type="inferred from homology"/>
<keyword evidence="10" id="KW-0472">Membrane</keyword>
<evidence type="ECO:0000256" key="1">
    <source>
        <dbReference type="ARBA" id="ARBA00002841"/>
    </source>
</evidence>
<evidence type="ECO:0000259" key="12">
    <source>
        <dbReference type="Pfam" id="PF12849"/>
    </source>
</evidence>
<feature type="domain" description="PBP" evidence="12">
    <location>
        <begin position="49"/>
        <end position="299"/>
    </location>
</feature>
<feature type="region of interest" description="Disordered" evidence="11">
    <location>
        <begin position="30"/>
        <end position="52"/>
    </location>
</feature>
<evidence type="ECO:0000313" key="13">
    <source>
        <dbReference type="EMBL" id="MBP2241630.1"/>
    </source>
</evidence>
<dbReference type="InterPro" id="IPR024370">
    <property type="entry name" value="PBP_domain"/>
</dbReference>
<dbReference type="SUPFAM" id="SSF53850">
    <property type="entry name" value="Periplasmic binding protein-like II"/>
    <property type="match status" value="1"/>
</dbReference>
<name>A0ABS4RFF7_9BACI</name>
<dbReference type="Gene3D" id="3.40.190.10">
    <property type="entry name" value="Periplasmic binding protein-like II"/>
    <property type="match status" value="2"/>
</dbReference>
<evidence type="ECO:0000256" key="4">
    <source>
        <dbReference type="ARBA" id="ARBA00011529"/>
    </source>
</evidence>
<evidence type="ECO:0000256" key="7">
    <source>
        <dbReference type="ARBA" id="ARBA00022729"/>
    </source>
</evidence>
<dbReference type="Proteomes" id="UP001519293">
    <property type="component" value="Unassembled WGS sequence"/>
</dbReference>
<organism evidence="13 14">
    <name type="scientific">Cytobacillus eiseniae</name>
    <dbReference type="NCBI Taxonomy" id="762947"/>
    <lineage>
        <taxon>Bacteria</taxon>
        <taxon>Bacillati</taxon>
        <taxon>Bacillota</taxon>
        <taxon>Bacilli</taxon>
        <taxon>Bacillales</taxon>
        <taxon>Bacillaceae</taxon>
        <taxon>Cytobacillus</taxon>
    </lineage>
</organism>
<dbReference type="NCBIfam" id="TIGR02136">
    <property type="entry name" value="ptsS_2"/>
    <property type="match status" value="1"/>
</dbReference>
<comment type="similarity">
    <text evidence="3 10">Belongs to the PstS family.</text>
</comment>
<keyword evidence="8 10" id="KW-0564">Palmitate</keyword>
<gene>
    <name evidence="13" type="ORF">J2Z40_002202</name>
</gene>
<evidence type="ECO:0000256" key="9">
    <source>
        <dbReference type="ARBA" id="ARBA00023288"/>
    </source>
</evidence>
<comment type="subunit">
    <text evidence="4 10">The complex is composed of two ATP-binding proteins (PstB), two transmembrane proteins (PstC and PstA) and a solute-binding protein (PstS).</text>
</comment>
<comment type="function">
    <text evidence="10">Involved in the system for phosphate transport across the cytoplasmic membrane.</text>
</comment>
<keyword evidence="7 10" id="KW-0732">Signal</keyword>
<dbReference type="Pfam" id="PF12849">
    <property type="entry name" value="PBP_like_2"/>
    <property type="match status" value="1"/>
</dbReference>
<dbReference type="RefSeq" id="WP_066395974.1">
    <property type="nucleotide sequence ID" value="NZ_JAGIKZ010000011.1"/>
</dbReference>
<dbReference type="PROSITE" id="PS51257">
    <property type="entry name" value="PROKAR_LIPOPROTEIN"/>
    <property type="match status" value="1"/>
</dbReference>
<keyword evidence="9 10" id="KW-0449">Lipoprotein</keyword>
<dbReference type="InterPro" id="IPR050811">
    <property type="entry name" value="Phosphate_ABC_transporter"/>
</dbReference>
<evidence type="ECO:0000256" key="2">
    <source>
        <dbReference type="ARBA" id="ARBA00004193"/>
    </source>
</evidence>
<evidence type="ECO:0000256" key="8">
    <source>
        <dbReference type="ARBA" id="ARBA00023139"/>
    </source>
</evidence>
<keyword evidence="14" id="KW-1185">Reference proteome</keyword>
<dbReference type="PANTHER" id="PTHR30570">
    <property type="entry name" value="PERIPLASMIC PHOSPHATE BINDING COMPONENT OF PHOSPHATE ABC TRANSPORTER"/>
    <property type="match status" value="1"/>
</dbReference>
<evidence type="ECO:0000256" key="6">
    <source>
        <dbReference type="ARBA" id="ARBA00022592"/>
    </source>
</evidence>
<reference evidence="13 14" key="1">
    <citation type="submission" date="2021-03" db="EMBL/GenBank/DDBJ databases">
        <title>Genomic Encyclopedia of Type Strains, Phase IV (KMG-IV): sequencing the most valuable type-strain genomes for metagenomic binning, comparative biology and taxonomic classification.</title>
        <authorList>
            <person name="Goeker M."/>
        </authorList>
    </citation>
    <scope>NUCLEOTIDE SEQUENCE [LARGE SCALE GENOMIC DNA]</scope>
    <source>
        <strain evidence="13 14">DSM 26675</strain>
    </source>
</reference>
<feature type="compositionally biased region" description="Low complexity" evidence="11">
    <location>
        <begin position="30"/>
        <end position="39"/>
    </location>
</feature>
<sequence length="330" mass="36153">MKSFKYLALSTMIGAVLAFTAACGATEEEGTTSSSQTAGNNTEQQASDEDKQLQGEINIDGSSTVYPIMEAIVEEFGMTQPGVKVSVASSGTGGGFKAFIAGSTDFSNASRPIKDEEKAQLEEVGLDYTEFKLANDGLSVVIHKDNDWVDYLTVEELKQIWVEDGNAKKWSDIRADWPDEEIKFYSPGTDSGTFDYFNEVILEDAQIVESATLSEDDNVLVQGVTGDVNAIGYFGYAYYAENKDKLKVVPIDGGNGAVEPTNETVESGEYAPLSRPLFTYVKNESVKNEEVYEFLKYTLENAAVLSEDVGYVRLTDEEYEEALKVLEGLK</sequence>
<evidence type="ECO:0000256" key="11">
    <source>
        <dbReference type="SAM" id="MobiDB-lite"/>
    </source>
</evidence>
<comment type="function">
    <text evidence="1">Part of the ABC transporter complex PstSACB involved in phosphate import.</text>
</comment>
<dbReference type="CDD" id="cd13654">
    <property type="entry name" value="PBP2_phosphate_like_2"/>
    <property type="match status" value="1"/>
</dbReference>